<dbReference type="PANTHER" id="PTHR43756:SF1">
    <property type="entry name" value="3-PHENYLPROPIONATE_CINNAMIC ACID DIOXYGENASE SUBUNIT ALPHA"/>
    <property type="match status" value="1"/>
</dbReference>
<evidence type="ECO:0000256" key="7">
    <source>
        <dbReference type="ARBA" id="ARBA00023004"/>
    </source>
</evidence>
<comment type="similarity">
    <text evidence="1">Belongs to the bacterial ring-hydroxylating dioxygenase alpha subunit family.</text>
</comment>
<keyword evidence="4" id="KW-0058">Aromatic hydrocarbons catabolism</keyword>
<organism evidence="11 12">
    <name type="scientific">Thermus scotoductus (strain ATCC 700910 / SA-01)</name>
    <dbReference type="NCBI Taxonomy" id="743525"/>
    <lineage>
        <taxon>Bacteria</taxon>
        <taxon>Thermotogati</taxon>
        <taxon>Deinococcota</taxon>
        <taxon>Deinococci</taxon>
        <taxon>Thermales</taxon>
        <taxon>Thermaceae</taxon>
        <taxon>Thermus</taxon>
    </lineage>
</organism>
<dbReference type="InterPro" id="IPR001663">
    <property type="entry name" value="Rng_hydr_dOase-A"/>
</dbReference>
<dbReference type="PRINTS" id="PR00090">
    <property type="entry name" value="RNGDIOXGNASE"/>
</dbReference>
<dbReference type="STRING" id="743525.TSC_c11480"/>
<keyword evidence="8" id="KW-0411">Iron-sulfur</keyword>
<evidence type="ECO:0000313" key="12">
    <source>
        <dbReference type="Proteomes" id="UP000008087"/>
    </source>
</evidence>
<evidence type="ECO:0000256" key="3">
    <source>
        <dbReference type="ARBA" id="ARBA00022723"/>
    </source>
</evidence>
<keyword evidence="9" id="KW-0520">NAD</keyword>
<evidence type="ECO:0000256" key="9">
    <source>
        <dbReference type="ARBA" id="ARBA00023027"/>
    </source>
</evidence>
<dbReference type="Gene3D" id="2.102.10.10">
    <property type="entry name" value="Rieske [2Fe-2S] iron-sulphur domain"/>
    <property type="match status" value="1"/>
</dbReference>
<dbReference type="PROSITE" id="PS00570">
    <property type="entry name" value="RING_HYDROXYL_ALPHA"/>
    <property type="match status" value="1"/>
</dbReference>
<gene>
    <name evidence="11" type="ordered locus">TSC_c11480</name>
</gene>
<accession>E8PQA9</accession>
<dbReference type="InterPro" id="IPR017941">
    <property type="entry name" value="Rieske_2Fe-2S"/>
</dbReference>
<name>E8PQA9_THESS</name>
<dbReference type="SMR" id="E8PQA9"/>
<reference evidence="11 12" key="2">
    <citation type="journal article" date="2011" name="BMC Genomics">
        <title>Sequence of the hyperplastic genome of the naturally competent Thermus scotoductus SA-01.</title>
        <authorList>
            <person name="Gounder K."/>
            <person name="Brzuszkiewicz E."/>
            <person name="Liesegang H."/>
            <person name="Wollherr A."/>
            <person name="Daniel R."/>
            <person name="Gottschalk G."/>
            <person name="Reva O."/>
            <person name="Kumwenda B."/>
            <person name="Srivastava M."/>
            <person name="Bricio C."/>
            <person name="Berenguer J."/>
            <person name="van Heerden E."/>
            <person name="Litthauer D."/>
        </authorList>
    </citation>
    <scope>NUCLEOTIDE SEQUENCE [LARGE SCALE GENOMIC DNA]</scope>
    <source>
        <strain evidence="12">ATCC 700910 / SA-01</strain>
    </source>
</reference>
<dbReference type="KEGG" id="tsc:TSC_c11480"/>
<evidence type="ECO:0000256" key="4">
    <source>
        <dbReference type="ARBA" id="ARBA00022797"/>
    </source>
</evidence>
<proteinExistence type="inferred from homology"/>
<dbReference type="eggNOG" id="COG4638">
    <property type="taxonomic scope" value="Bacteria"/>
</dbReference>
<keyword evidence="3" id="KW-0479">Metal-binding</keyword>
<dbReference type="RefSeq" id="WP_015717045.1">
    <property type="nucleotide sequence ID" value="NC_014974.1"/>
</dbReference>
<dbReference type="GO" id="GO:0005506">
    <property type="term" value="F:iron ion binding"/>
    <property type="evidence" value="ECO:0007669"/>
    <property type="project" value="InterPro"/>
</dbReference>
<dbReference type="GO" id="GO:0051537">
    <property type="term" value="F:2 iron, 2 sulfur cluster binding"/>
    <property type="evidence" value="ECO:0007669"/>
    <property type="project" value="UniProtKB-KW"/>
</dbReference>
<dbReference type="CDD" id="cd08881">
    <property type="entry name" value="RHO_alpha_C_NDO-like"/>
    <property type="match status" value="1"/>
</dbReference>
<protein>
    <submittedName>
        <fullName evidence="11">Biphenyl dioxygenase, subunit alpha</fullName>
    </submittedName>
</protein>
<dbReference type="InterPro" id="IPR043266">
    <property type="entry name" value="RHO_NdoB-like_C"/>
</dbReference>
<dbReference type="GO" id="GO:0051213">
    <property type="term" value="F:dioxygenase activity"/>
    <property type="evidence" value="ECO:0007669"/>
    <property type="project" value="UniProtKB-KW"/>
</dbReference>
<sequence>MPRSKMAGGTSRLDELLEELATGLEQGLVPAGIFNDPEIFEREKEKIFSCSWIFLAHTSEIPSPGDYVLRYILDNAFIVVRGEDGQVRAFLDMCRHRGMRVCRAEAGNASHFRCPFHGWTYRNDGTLVGVPAEREAFGEGFPKADWSLLPIPKLEEFDGLLFGNLSPDAPSLKEWLGDASWYLELVTKRSPAGLEVLGPPQRFVVNTDWKLALETFISDSYHTLMTHRSLIELGIAPRDAKYAMYGEQIHIPGKGHGTMVVGGPPGAKLPPFWGYPEEMMERAKTSYPSRTHWEVGKETRIFLITLFPNFSLHNPIRKPDHLYPKPVPMLTFRVWHPLGPGRIEVISWGLVEKDAPEWFKEKARHSYMRFFGSSGTFEQDDTEIWSHVARNAGSTLGRRVLFNYQMGRNVAPDPNWPGPGVAYPINFTDENLRNFYRRYLELMRA</sequence>
<dbReference type="HOGENOM" id="CLU_026244_4_0_0"/>
<evidence type="ECO:0000256" key="2">
    <source>
        <dbReference type="ARBA" id="ARBA00022714"/>
    </source>
</evidence>
<dbReference type="Pfam" id="PF00355">
    <property type="entry name" value="Rieske"/>
    <property type="match status" value="1"/>
</dbReference>
<dbReference type="EMBL" id="CP001962">
    <property type="protein sequence ID" value="ADW21768.1"/>
    <property type="molecule type" value="Genomic_DNA"/>
</dbReference>
<dbReference type="PROSITE" id="PS51296">
    <property type="entry name" value="RIESKE"/>
    <property type="match status" value="1"/>
</dbReference>
<evidence type="ECO:0000256" key="1">
    <source>
        <dbReference type="ARBA" id="ARBA00008751"/>
    </source>
</evidence>
<dbReference type="Gene3D" id="3.90.380.10">
    <property type="entry name" value="Naphthalene 1,2-dioxygenase Alpha Subunit, Chain A, domain 1"/>
    <property type="match status" value="1"/>
</dbReference>
<keyword evidence="5 11" id="KW-0223">Dioxygenase</keyword>
<dbReference type="PANTHER" id="PTHR43756">
    <property type="entry name" value="CHOLINE MONOOXYGENASE, CHLOROPLASTIC"/>
    <property type="match status" value="1"/>
</dbReference>
<reference evidence="12" key="1">
    <citation type="submission" date="2010-03" db="EMBL/GenBank/DDBJ databases">
        <title>The genome sequence of Thermus scotoductus SA-01.</title>
        <authorList>
            <person name="Gounder K."/>
            <person name="Liesegang H."/>
            <person name="Brzuszkiewicz E."/>
            <person name="Wollherr A."/>
            <person name="Daniel R."/>
            <person name="Gottschalk G."/>
            <person name="van Heerden E."/>
            <person name="Litthauer D."/>
        </authorList>
    </citation>
    <scope>NUCLEOTIDE SEQUENCE [LARGE SCALE GENOMIC DNA]</scope>
    <source>
        <strain evidence="12">ATCC 700910 / SA-01</strain>
    </source>
</reference>
<keyword evidence="7" id="KW-0408">Iron</keyword>
<evidence type="ECO:0000313" key="11">
    <source>
        <dbReference type="EMBL" id="ADW21768.1"/>
    </source>
</evidence>
<keyword evidence="6" id="KW-0560">Oxidoreductase</keyword>
<evidence type="ECO:0000256" key="8">
    <source>
        <dbReference type="ARBA" id="ARBA00023014"/>
    </source>
</evidence>
<dbReference type="AlphaFoldDB" id="E8PQA9"/>
<dbReference type="SUPFAM" id="SSF55961">
    <property type="entry name" value="Bet v1-like"/>
    <property type="match status" value="1"/>
</dbReference>
<dbReference type="InterPro" id="IPR036922">
    <property type="entry name" value="Rieske_2Fe-2S_sf"/>
</dbReference>
<evidence type="ECO:0000256" key="6">
    <source>
        <dbReference type="ARBA" id="ARBA00023002"/>
    </source>
</evidence>
<dbReference type="Pfam" id="PF00848">
    <property type="entry name" value="Ring_hydroxyl_A"/>
    <property type="match status" value="1"/>
</dbReference>
<evidence type="ECO:0000256" key="5">
    <source>
        <dbReference type="ARBA" id="ARBA00022964"/>
    </source>
</evidence>
<dbReference type="InterPro" id="IPR015881">
    <property type="entry name" value="ARHD_Rieske_2Fe_2S"/>
</dbReference>
<dbReference type="SUPFAM" id="SSF50022">
    <property type="entry name" value="ISP domain"/>
    <property type="match status" value="1"/>
</dbReference>
<feature type="domain" description="Rieske" evidence="10">
    <location>
        <begin position="52"/>
        <end position="134"/>
    </location>
</feature>
<keyword evidence="2" id="KW-0001">2Fe-2S</keyword>
<evidence type="ECO:0000259" key="10">
    <source>
        <dbReference type="PROSITE" id="PS51296"/>
    </source>
</evidence>
<dbReference type="Proteomes" id="UP000008087">
    <property type="component" value="Chromosome"/>
</dbReference>
<dbReference type="InterPro" id="IPR015879">
    <property type="entry name" value="Ring_hydroxy_dOase_asu_C_dom"/>
</dbReference>